<reference evidence="2" key="1">
    <citation type="submission" date="2021-02" db="EMBL/GenBank/DDBJ databases">
        <authorList>
            <person name="Dougan E. K."/>
            <person name="Rhodes N."/>
            <person name="Thang M."/>
            <person name="Chan C."/>
        </authorList>
    </citation>
    <scope>NUCLEOTIDE SEQUENCE</scope>
</reference>
<dbReference type="GO" id="GO:0015074">
    <property type="term" value="P:DNA integration"/>
    <property type="evidence" value="ECO:0007669"/>
    <property type="project" value="InterPro"/>
</dbReference>
<protein>
    <submittedName>
        <fullName evidence="2">Mettl5 protein</fullName>
    </submittedName>
</protein>
<dbReference type="InterPro" id="IPR013762">
    <property type="entry name" value="Integrase-like_cat_sf"/>
</dbReference>
<proteinExistence type="predicted"/>
<dbReference type="GO" id="GO:0006310">
    <property type="term" value="P:DNA recombination"/>
    <property type="evidence" value="ECO:0007669"/>
    <property type="project" value="UniProtKB-KW"/>
</dbReference>
<dbReference type="EMBL" id="CAJNJA010085017">
    <property type="protein sequence ID" value="CAE7937881.1"/>
    <property type="molecule type" value="Genomic_DNA"/>
</dbReference>
<dbReference type="SUPFAM" id="SSF56349">
    <property type="entry name" value="DNA breaking-rejoining enzymes"/>
    <property type="match status" value="1"/>
</dbReference>
<dbReference type="OrthoDB" id="410133at2759"/>
<keyword evidence="1" id="KW-0233">DNA recombination</keyword>
<feature type="non-terminal residue" evidence="2">
    <location>
        <position position="1"/>
    </location>
</feature>
<name>A0A813C0P5_9DINO</name>
<dbReference type="Gene3D" id="1.10.443.10">
    <property type="entry name" value="Intergrase catalytic core"/>
    <property type="match status" value="1"/>
</dbReference>
<comment type="caution">
    <text evidence="2">The sequence shown here is derived from an EMBL/GenBank/DDBJ whole genome shotgun (WGS) entry which is preliminary data.</text>
</comment>
<keyword evidence="3" id="KW-1185">Reference proteome</keyword>
<evidence type="ECO:0000256" key="1">
    <source>
        <dbReference type="ARBA" id="ARBA00023172"/>
    </source>
</evidence>
<sequence>DLPTGRLVEPATQKPRDALWGAFCQWLLGQGIAVTELTEAPGTNDVDAVNCVLTRYGRELYRSGRPYSHYSELVNAYSARVPKLRRLLQLAWDLAFSWKRAEPGRHHIAMPWQILLALVTTAFLWGWPRTAGVLALTWGGLLRIGEALGAKRADLMLPTDVWDTIDFAFLTIREPKTRYSAARHQSVRIDQPDILKIVTLVFRGLRPFEKLWPSSGQTLRTRFRQLCGALKLPCGWSGATPGLELASLRAGGATWLLMQNEDSELVRRRGRWLTAKIMEIYIQEVSSIQFLPSLKQETKGLIQAALEAFSDVLRKVDFFVTTGILPQAWYKLFAARMIATTWVGGTGGAAGLNVPKHRH</sequence>
<evidence type="ECO:0000313" key="2">
    <source>
        <dbReference type="EMBL" id="CAE7937881.1"/>
    </source>
</evidence>
<dbReference type="GO" id="GO:0003677">
    <property type="term" value="F:DNA binding"/>
    <property type="evidence" value="ECO:0007669"/>
    <property type="project" value="InterPro"/>
</dbReference>
<dbReference type="InterPro" id="IPR011010">
    <property type="entry name" value="DNA_brk_join_enz"/>
</dbReference>
<organism evidence="2 3">
    <name type="scientific">Symbiodinium necroappetens</name>
    <dbReference type="NCBI Taxonomy" id="1628268"/>
    <lineage>
        <taxon>Eukaryota</taxon>
        <taxon>Sar</taxon>
        <taxon>Alveolata</taxon>
        <taxon>Dinophyceae</taxon>
        <taxon>Suessiales</taxon>
        <taxon>Symbiodiniaceae</taxon>
        <taxon>Symbiodinium</taxon>
    </lineage>
</organism>
<accession>A0A813C0P5</accession>
<dbReference type="AlphaFoldDB" id="A0A813C0P5"/>
<dbReference type="Proteomes" id="UP000601435">
    <property type="component" value="Unassembled WGS sequence"/>
</dbReference>
<evidence type="ECO:0000313" key="3">
    <source>
        <dbReference type="Proteomes" id="UP000601435"/>
    </source>
</evidence>
<gene>
    <name evidence="2" type="primary">Mettl5</name>
    <name evidence="2" type="ORF">SNEC2469_LOCUS32931</name>
</gene>